<dbReference type="SMART" id="SM00184">
    <property type="entry name" value="RING"/>
    <property type="match status" value="1"/>
</dbReference>
<dbReference type="PROSITE" id="PS50089">
    <property type="entry name" value="ZF_RING_2"/>
    <property type="match status" value="1"/>
</dbReference>
<dbReference type="GO" id="GO:0005634">
    <property type="term" value="C:nucleus"/>
    <property type="evidence" value="ECO:0007669"/>
    <property type="project" value="TreeGrafter"/>
</dbReference>
<dbReference type="InterPro" id="IPR001841">
    <property type="entry name" value="Znf_RING"/>
</dbReference>
<dbReference type="EMBL" id="CAJJDO010000005">
    <property type="protein sequence ID" value="CAD8136416.1"/>
    <property type="molecule type" value="Genomic_DNA"/>
</dbReference>
<dbReference type="Pfam" id="PF13639">
    <property type="entry name" value="zf-RING_2"/>
    <property type="match status" value="1"/>
</dbReference>
<dbReference type="PANTHER" id="PTHR46569">
    <property type="entry name" value="E3 UBIQUITIN-PROTEIN LIGASE TRAIP"/>
    <property type="match status" value="1"/>
</dbReference>
<dbReference type="GO" id="GO:0008270">
    <property type="term" value="F:zinc ion binding"/>
    <property type="evidence" value="ECO:0007669"/>
    <property type="project" value="UniProtKB-KW"/>
</dbReference>
<feature type="signal peptide" evidence="3">
    <location>
        <begin position="1"/>
        <end position="20"/>
    </location>
</feature>
<keyword evidence="6" id="KW-1185">Reference proteome</keyword>
<dbReference type="GO" id="GO:0061630">
    <property type="term" value="F:ubiquitin protein ligase activity"/>
    <property type="evidence" value="ECO:0007669"/>
    <property type="project" value="TreeGrafter"/>
</dbReference>
<organism evidence="5 6">
    <name type="scientific">Paramecium pentaurelia</name>
    <dbReference type="NCBI Taxonomy" id="43138"/>
    <lineage>
        <taxon>Eukaryota</taxon>
        <taxon>Sar</taxon>
        <taxon>Alveolata</taxon>
        <taxon>Ciliophora</taxon>
        <taxon>Intramacronucleata</taxon>
        <taxon>Oligohymenophorea</taxon>
        <taxon>Peniculida</taxon>
        <taxon>Parameciidae</taxon>
        <taxon>Paramecium</taxon>
    </lineage>
</organism>
<evidence type="ECO:0000256" key="3">
    <source>
        <dbReference type="SAM" id="SignalP"/>
    </source>
</evidence>
<protein>
    <recommendedName>
        <fullName evidence="4">RING-type domain-containing protein</fullName>
    </recommendedName>
</protein>
<keyword evidence="2" id="KW-0812">Transmembrane</keyword>
<keyword evidence="3" id="KW-0732">Signal</keyword>
<sequence>MILQLSLLAILGNAYQLLKTIELEVINNISEKLNLETNNESLLLAFYFEKASYPLALVSNEKIIDSDFNRTTKPKFIESRKEIYFDYESIQTHNNIHLIEISKGNEVYYYIRNGFKPFKVKLEVYSKPHSTCINNCQGYSLNKIIQNASCTSKCECQSGYFGSYCQFELQNIEKDVEYEIQLMARKIIYLSYQFNEQAVLIAEDVNEPITVSFGILGLKGYEIPDSTSYTAILHNQLSLTKLMQNLHSQFKNSSTLVIGLQCKTNQTFKLRIKQEQIPKIWDGNWIFLIFASFNIFIIIICFGITNLCKKKDIKIKKKKIKVRPPQIQENPKNFSGQFFDKYFEIFDYEDFIKQNQEYQSNTQCVVCLDNLNQKEISVNICGHIFHHLCLKKWLMKVLTCPSCRQQITYQQVIQGGWIGSKLSQSPLHPKSNPNCQLVNDSNILIENNDNIAIVDKQDNNENQDS</sequence>
<feature type="transmembrane region" description="Helical" evidence="2">
    <location>
        <begin position="285"/>
        <end position="308"/>
    </location>
</feature>
<name>A0A8S1S846_9CILI</name>
<keyword evidence="2" id="KW-1133">Transmembrane helix</keyword>
<dbReference type="GO" id="GO:0090734">
    <property type="term" value="C:site of DNA damage"/>
    <property type="evidence" value="ECO:0007669"/>
    <property type="project" value="TreeGrafter"/>
</dbReference>
<gene>
    <name evidence="5" type="ORF">PPENT_87.1.T0050139</name>
</gene>
<keyword evidence="1" id="KW-0862">Zinc</keyword>
<evidence type="ECO:0000259" key="4">
    <source>
        <dbReference type="PROSITE" id="PS50089"/>
    </source>
</evidence>
<reference evidence="5" key="1">
    <citation type="submission" date="2021-01" db="EMBL/GenBank/DDBJ databases">
        <authorList>
            <consortium name="Genoscope - CEA"/>
            <person name="William W."/>
        </authorList>
    </citation>
    <scope>NUCLEOTIDE SEQUENCE</scope>
</reference>
<keyword evidence="1" id="KW-0863">Zinc-finger</keyword>
<dbReference type="Proteomes" id="UP000689195">
    <property type="component" value="Unassembled WGS sequence"/>
</dbReference>
<dbReference type="OrthoDB" id="8062037at2759"/>
<dbReference type="AlphaFoldDB" id="A0A8S1S846"/>
<accession>A0A8S1S846</accession>
<keyword evidence="2" id="KW-0472">Membrane</keyword>
<evidence type="ECO:0000313" key="5">
    <source>
        <dbReference type="EMBL" id="CAD8136416.1"/>
    </source>
</evidence>
<evidence type="ECO:0000313" key="6">
    <source>
        <dbReference type="Proteomes" id="UP000689195"/>
    </source>
</evidence>
<comment type="caution">
    <text evidence="5">The sequence shown here is derived from an EMBL/GenBank/DDBJ whole genome shotgun (WGS) entry which is preliminary data.</text>
</comment>
<feature type="domain" description="RING-type" evidence="4">
    <location>
        <begin position="364"/>
        <end position="404"/>
    </location>
</feature>
<dbReference type="PANTHER" id="PTHR46569:SF1">
    <property type="entry name" value="E3 UBIQUITIN-PROTEIN LIGASE RFWD3-RELATED"/>
    <property type="match status" value="1"/>
</dbReference>
<proteinExistence type="predicted"/>
<evidence type="ECO:0000256" key="1">
    <source>
        <dbReference type="PROSITE-ProRule" id="PRU00175"/>
    </source>
</evidence>
<dbReference type="GO" id="GO:0031297">
    <property type="term" value="P:replication fork processing"/>
    <property type="evidence" value="ECO:0007669"/>
    <property type="project" value="TreeGrafter"/>
</dbReference>
<dbReference type="InterPro" id="IPR052639">
    <property type="entry name" value="TRAIP_ubiq-protein_ligase"/>
</dbReference>
<keyword evidence="1" id="KW-0479">Metal-binding</keyword>
<feature type="chain" id="PRO_5035804430" description="RING-type domain-containing protein" evidence="3">
    <location>
        <begin position="21"/>
        <end position="465"/>
    </location>
</feature>
<evidence type="ECO:0000256" key="2">
    <source>
        <dbReference type="SAM" id="Phobius"/>
    </source>
</evidence>
<dbReference type="GO" id="GO:0016567">
    <property type="term" value="P:protein ubiquitination"/>
    <property type="evidence" value="ECO:0007669"/>
    <property type="project" value="TreeGrafter"/>
</dbReference>